<dbReference type="Gene3D" id="1.25.40.10">
    <property type="entry name" value="Tetratricopeptide repeat domain"/>
    <property type="match status" value="1"/>
</dbReference>
<dbReference type="SUPFAM" id="SSF52540">
    <property type="entry name" value="P-loop containing nucleoside triphosphate hydrolases"/>
    <property type="match status" value="1"/>
</dbReference>
<dbReference type="PANTHER" id="PTHR47691">
    <property type="entry name" value="REGULATOR-RELATED"/>
    <property type="match status" value="1"/>
</dbReference>
<name>A0A428YKC0_KIBAR</name>
<dbReference type="InterPro" id="IPR049945">
    <property type="entry name" value="AAA_22"/>
</dbReference>
<organism evidence="3 4">
    <name type="scientific">Kibdelosporangium aridum</name>
    <dbReference type="NCBI Taxonomy" id="2030"/>
    <lineage>
        <taxon>Bacteria</taxon>
        <taxon>Bacillati</taxon>
        <taxon>Actinomycetota</taxon>
        <taxon>Actinomycetes</taxon>
        <taxon>Pseudonocardiales</taxon>
        <taxon>Pseudonocardiaceae</taxon>
        <taxon>Kibdelosporangium</taxon>
    </lineage>
</organism>
<dbReference type="RefSeq" id="WP_051796211.1">
    <property type="nucleotide sequence ID" value="NZ_QHKI01000078.1"/>
</dbReference>
<dbReference type="Pfam" id="PF25872">
    <property type="entry name" value="HTH_77"/>
    <property type="match status" value="1"/>
</dbReference>
<accession>A0A428YKC0</accession>
<evidence type="ECO:0000259" key="1">
    <source>
        <dbReference type="Pfam" id="PF13401"/>
    </source>
</evidence>
<evidence type="ECO:0000313" key="3">
    <source>
        <dbReference type="EMBL" id="RSM67911.1"/>
    </source>
</evidence>
<dbReference type="AlphaFoldDB" id="A0A428YKC0"/>
<dbReference type="InterPro" id="IPR058852">
    <property type="entry name" value="HTH_77"/>
</dbReference>
<dbReference type="SUPFAM" id="SSF48452">
    <property type="entry name" value="TPR-like"/>
    <property type="match status" value="1"/>
</dbReference>
<dbReference type="Pfam" id="PF13401">
    <property type="entry name" value="AAA_22"/>
    <property type="match status" value="1"/>
</dbReference>
<dbReference type="EMBL" id="QHKI01000078">
    <property type="protein sequence ID" value="RSM67911.1"/>
    <property type="molecule type" value="Genomic_DNA"/>
</dbReference>
<evidence type="ECO:0000313" key="4">
    <source>
        <dbReference type="Proteomes" id="UP000287547"/>
    </source>
</evidence>
<proteinExistence type="predicted"/>
<evidence type="ECO:0000259" key="2">
    <source>
        <dbReference type="Pfam" id="PF25872"/>
    </source>
</evidence>
<dbReference type="Proteomes" id="UP000287547">
    <property type="component" value="Unassembled WGS sequence"/>
</dbReference>
<gene>
    <name evidence="3" type="ORF">DMH04_47950</name>
</gene>
<sequence length="595" mass="65367">MTARARSGRPMGNLPGEVTSFVGRRRETVRAVRLMRTARLLTLTGVAGVGKTRLALRVAAQVREAFPHGVWLVELAALTDGNLLPQTLADVLDIRDQLHAPTVGMLADHLADKRLLLVLDNCEHLVDVCAMLVSELLAAPGLQVLATSRHSLGAVGEQLLEVPPLSVPDPDQPMTTRTVARHEAVQLFAERAAVAQPGFALNAGNRATVVRICQRLDGIPLAIELVALRVRAMPVTEILTRLDDYLEFLTTGSLIAVPRLQPLRAAIDWSFALCSPLEQQLWARASVFAGEFDLEAAEAVCSGQGITREDVFDLVAALVDKSVLIRIHDDADTLARYRMLEAIRHYGQEQLASSHHLTAVRLRHRDHYRHLVTRSEQEWLGPNELTWFTRLRREHANLRIALAFCLTQPGQPRVGLEITAALWHYWIRSCTHTEGRYWLDQTLQLDPEPSTHRAKALGVDGWLALMQADMATARSLLEQSRELAHWLGDELALARTTLGFGVAAFNQNDLPNAITLLQDAFALHQALNDPTGVWLALLYLAVTAAGLGDTDRAIAFSEECLALCDTRNAYPSRIYACRGSASVGGCPATSRQPAG</sequence>
<feature type="domain" description="ORC1/DEAH AAA+ ATPase" evidence="1">
    <location>
        <begin position="36"/>
        <end position="136"/>
    </location>
</feature>
<dbReference type="PRINTS" id="PR00364">
    <property type="entry name" value="DISEASERSIST"/>
</dbReference>
<reference evidence="3 4" key="1">
    <citation type="submission" date="2018-05" db="EMBL/GenBank/DDBJ databases">
        <title>Evolution of GPA BGCs.</title>
        <authorList>
            <person name="Waglechner N."/>
            <person name="Wright G.D."/>
        </authorList>
    </citation>
    <scope>NUCLEOTIDE SEQUENCE [LARGE SCALE GENOMIC DNA]</scope>
    <source>
        <strain evidence="3 4">A82846</strain>
    </source>
</reference>
<protein>
    <submittedName>
        <fullName evidence="3">LuxR family transcriptional regulator</fullName>
    </submittedName>
</protein>
<dbReference type="OrthoDB" id="136365at2"/>
<dbReference type="InterPro" id="IPR027417">
    <property type="entry name" value="P-loop_NTPase"/>
</dbReference>
<dbReference type="GO" id="GO:0043531">
    <property type="term" value="F:ADP binding"/>
    <property type="evidence" value="ECO:0007669"/>
    <property type="project" value="InterPro"/>
</dbReference>
<feature type="domain" description="Winged helix-turn-helix" evidence="2">
    <location>
        <begin position="278"/>
        <end position="352"/>
    </location>
</feature>
<dbReference type="Gene3D" id="3.40.50.300">
    <property type="entry name" value="P-loop containing nucleotide triphosphate hydrolases"/>
    <property type="match status" value="1"/>
</dbReference>
<comment type="caution">
    <text evidence="3">The sequence shown here is derived from an EMBL/GenBank/DDBJ whole genome shotgun (WGS) entry which is preliminary data.</text>
</comment>
<dbReference type="InterPro" id="IPR011990">
    <property type="entry name" value="TPR-like_helical_dom_sf"/>
</dbReference>
<dbReference type="PANTHER" id="PTHR47691:SF3">
    <property type="entry name" value="HTH-TYPE TRANSCRIPTIONAL REGULATOR RV0890C-RELATED"/>
    <property type="match status" value="1"/>
</dbReference>